<organism evidence="2 3">
    <name type="scientific">Streptomonospora mangrovi</name>
    <dbReference type="NCBI Taxonomy" id="2883123"/>
    <lineage>
        <taxon>Bacteria</taxon>
        <taxon>Bacillati</taxon>
        <taxon>Actinomycetota</taxon>
        <taxon>Actinomycetes</taxon>
        <taxon>Streptosporangiales</taxon>
        <taxon>Nocardiopsidaceae</taxon>
        <taxon>Streptomonospora</taxon>
    </lineage>
</organism>
<proteinExistence type="predicted"/>
<dbReference type="RefSeq" id="WP_270071742.1">
    <property type="nucleotide sequence ID" value="NZ_JAJAQC010000011.1"/>
</dbReference>
<feature type="compositionally biased region" description="Low complexity" evidence="1">
    <location>
        <begin position="23"/>
        <end position="38"/>
    </location>
</feature>
<feature type="compositionally biased region" description="Basic and acidic residues" evidence="1">
    <location>
        <begin position="72"/>
        <end position="83"/>
    </location>
</feature>
<keyword evidence="3" id="KW-1185">Reference proteome</keyword>
<evidence type="ECO:0000256" key="1">
    <source>
        <dbReference type="SAM" id="MobiDB-lite"/>
    </source>
</evidence>
<accession>A0A9X3NIJ6</accession>
<dbReference type="Pfam" id="PF19756">
    <property type="entry name" value="DUF6243"/>
    <property type="match status" value="1"/>
</dbReference>
<feature type="compositionally biased region" description="Basic and acidic residues" evidence="1">
    <location>
        <begin position="39"/>
        <end position="57"/>
    </location>
</feature>
<dbReference type="EMBL" id="JAJAQC010000011">
    <property type="protein sequence ID" value="MDA0564454.1"/>
    <property type="molecule type" value="Genomic_DNA"/>
</dbReference>
<sequence>MARRHNSLLGIGGQRKHMSAEQSGSAAGRAGGRPTAAAQKEELLRKMRERAQADRASADSADTDSEDGADGGAERPADDDTRG</sequence>
<comment type="caution">
    <text evidence="2">The sequence shown here is derived from an EMBL/GenBank/DDBJ whole genome shotgun (WGS) entry which is preliminary data.</text>
</comment>
<gene>
    <name evidence="2" type="ORF">LG943_08960</name>
</gene>
<evidence type="ECO:0000313" key="2">
    <source>
        <dbReference type="EMBL" id="MDA0564454.1"/>
    </source>
</evidence>
<feature type="region of interest" description="Disordered" evidence="1">
    <location>
        <begin position="1"/>
        <end position="83"/>
    </location>
</feature>
<dbReference type="Proteomes" id="UP001140076">
    <property type="component" value="Unassembled WGS sequence"/>
</dbReference>
<dbReference type="AlphaFoldDB" id="A0A9X3NIJ6"/>
<dbReference type="InterPro" id="IPR046210">
    <property type="entry name" value="DUF6243"/>
</dbReference>
<protein>
    <submittedName>
        <fullName evidence="2">DUF6243 family protein</fullName>
    </submittedName>
</protein>
<name>A0A9X3NIJ6_9ACTN</name>
<evidence type="ECO:0000313" key="3">
    <source>
        <dbReference type="Proteomes" id="UP001140076"/>
    </source>
</evidence>
<reference evidence="2" key="1">
    <citation type="submission" date="2021-10" db="EMBL/GenBank/DDBJ databases">
        <title>Streptomonospora sp. nov., isolated from mangrove soil.</title>
        <authorList>
            <person name="Chen X."/>
            <person name="Ge X."/>
            <person name="Liu W."/>
        </authorList>
    </citation>
    <scope>NUCLEOTIDE SEQUENCE</scope>
    <source>
        <strain evidence="2">S1-112</strain>
    </source>
</reference>